<dbReference type="Proteomes" id="UP001180020">
    <property type="component" value="Unassembled WGS sequence"/>
</dbReference>
<evidence type="ECO:0000313" key="1">
    <source>
        <dbReference type="EMBL" id="KAK1295475.1"/>
    </source>
</evidence>
<keyword evidence="2" id="KW-1185">Reference proteome</keyword>
<protein>
    <submittedName>
        <fullName evidence="1">Uncharacterized protein</fullName>
    </submittedName>
</protein>
<reference evidence="1" key="2">
    <citation type="submission" date="2023-06" db="EMBL/GenBank/DDBJ databases">
        <authorList>
            <person name="Ma L."/>
            <person name="Liu K.-W."/>
            <person name="Li Z."/>
            <person name="Hsiao Y.-Y."/>
            <person name="Qi Y."/>
            <person name="Fu T."/>
            <person name="Tang G."/>
            <person name="Zhang D."/>
            <person name="Sun W.-H."/>
            <person name="Liu D.-K."/>
            <person name="Li Y."/>
            <person name="Chen G.-Z."/>
            <person name="Liu X.-D."/>
            <person name="Liao X.-Y."/>
            <person name="Jiang Y.-T."/>
            <person name="Yu X."/>
            <person name="Hao Y."/>
            <person name="Huang J."/>
            <person name="Zhao X.-W."/>
            <person name="Ke S."/>
            <person name="Chen Y.-Y."/>
            <person name="Wu W.-L."/>
            <person name="Hsu J.-L."/>
            <person name="Lin Y.-F."/>
            <person name="Huang M.-D."/>
            <person name="Li C.-Y."/>
            <person name="Huang L."/>
            <person name="Wang Z.-W."/>
            <person name="Zhao X."/>
            <person name="Zhong W.-Y."/>
            <person name="Peng D.-H."/>
            <person name="Ahmad S."/>
            <person name="Lan S."/>
            <person name="Zhang J.-S."/>
            <person name="Tsai W.-C."/>
            <person name="Van De Peer Y."/>
            <person name="Liu Z.-J."/>
        </authorList>
    </citation>
    <scope>NUCLEOTIDE SEQUENCE</scope>
    <source>
        <strain evidence="1">CP</strain>
        <tissue evidence="1">Leaves</tissue>
    </source>
</reference>
<dbReference type="AlphaFoldDB" id="A0AAV9D2N5"/>
<reference evidence="1" key="1">
    <citation type="journal article" date="2023" name="Nat. Commun.">
        <title>Diploid and tetraploid genomes of Acorus and the evolution of monocots.</title>
        <authorList>
            <person name="Ma L."/>
            <person name="Liu K.W."/>
            <person name="Li Z."/>
            <person name="Hsiao Y.Y."/>
            <person name="Qi Y."/>
            <person name="Fu T."/>
            <person name="Tang G.D."/>
            <person name="Zhang D."/>
            <person name="Sun W.H."/>
            <person name="Liu D.K."/>
            <person name="Li Y."/>
            <person name="Chen G.Z."/>
            <person name="Liu X.D."/>
            <person name="Liao X.Y."/>
            <person name="Jiang Y.T."/>
            <person name="Yu X."/>
            <person name="Hao Y."/>
            <person name="Huang J."/>
            <person name="Zhao X.W."/>
            <person name="Ke S."/>
            <person name="Chen Y.Y."/>
            <person name="Wu W.L."/>
            <person name="Hsu J.L."/>
            <person name="Lin Y.F."/>
            <person name="Huang M.D."/>
            <person name="Li C.Y."/>
            <person name="Huang L."/>
            <person name="Wang Z.W."/>
            <person name="Zhao X."/>
            <person name="Zhong W.Y."/>
            <person name="Peng D.H."/>
            <person name="Ahmad S."/>
            <person name="Lan S."/>
            <person name="Zhang J.S."/>
            <person name="Tsai W.C."/>
            <person name="Van de Peer Y."/>
            <person name="Liu Z.J."/>
        </authorList>
    </citation>
    <scope>NUCLEOTIDE SEQUENCE</scope>
    <source>
        <strain evidence="1">CP</strain>
    </source>
</reference>
<organism evidence="1 2">
    <name type="scientific">Acorus calamus</name>
    <name type="common">Sweet flag</name>
    <dbReference type="NCBI Taxonomy" id="4465"/>
    <lineage>
        <taxon>Eukaryota</taxon>
        <taxon>Viridiplantae</taxon>
        <taxon>Streptophyta</taxon>
        <taxon>Embryophyta</taxon>
        <taxon>Tracheophyta</taxon>
        <taxon>Spermatophyta</taxon>
        <taxon>Magnoliopsida</taxon>
        <taxon>Liliopsida</taxon>
        <taxon>Acoraceae</taxon>
        <taxon>Acorus</taxon>
    </lineage>
</organism>
<dbReference type="EMBL" id="JAUJYO010000016">
    <property type="protein sequence ID" value="KAK1295475.1"/>
    <property type="molecule type" value="Genomic_DNA"/>
</dbReference>
<gene>
    <name evidence="1" type="ORF">QJS10_CPA16g00557</name>
</gene>
<evidence type="ECO:0000313" key="2">
    <source>
        <dbReference type="Proteomes" id="UP001180020"/>
    </source>
</evidence>
<name>A0AAV9D2N5_ACOCL</name>
<sequence length="86" mass="9564">MKAPSLLSLTIDSAILNISHFTDVSAIPDHLLLELFMKILGAGKLTEKVLKLFMETGNEEIISFVHSLNIRLVLSPIIPTRCSEKF</sequence>
<accession>A0AAV9D2N5</accession>
<proteinExistence type="predicted"/>
<comment type="caution">
    <text evidence="1">The sequence shown here is derived from an EMBL/GenBank/DDBJ whole genome shotgun (WGS) entry which is preliminary data.</text>
</comment>